<proteinExistence type="predicted"/>
<keyword evidence="1" id="KW-0732">Signal</keyword>
<evidence type="ECO:0000256" key="1">
    <source>
        <dbReference type="SAM" id="SignalP"/>
    </source>
</evidence>
<sequence length="146" mass="16134">MPIRFRAKSAIAALCAMVILLGGCSKANDHSQEMDSNVLIHFDKQDRQRMNQFIERADEGKFDYVLAVISSFEGGKVIYDLISDQQDGKLHVTIDDTRDAYAGMNKGQKKYVCEDIGWAEAFGSEKVRLSGCDGAEAEGFLIGFGK</sequence>
<dbReference type="Proteomes" id="UP000535838">
    <property type="component" value="Unassembled WGS sequence"/>
</dbReference>
<protein>
    <submittedName>
        <fullName evidence="2">DUF4362 domain-containing protein</fullName>
    </submittedName>
</protein>
<dbReference type="EMBL" id="JACJVQ010000008">
    <property type="protein sequence ID" value="MBB6634765.1"/>
    <property type="molecule type" value="Genomic_DNA"/>
</dbReference>
<name>A0A841SX81_9BACL</name>
<comment type="caution">
    <text evidence="2">The sequence shown here is derived from an EMBL/GenBank/DDBJ whole genome shotgun (WGS) entry which is preliminary data.</text>
</comment>
<keyword evidence="3" id="KW-1185">Reference proteome</keyword>
<evidence type="ECO:0000313" key="2">
    <source>
        <dbReference type="EMBL" id="MBB6634765.1"/>
    </source>
</evidence>
<feature type="signal peptide" evidence="1">
    <location>
        <begin position="1"/>
        <end position="27"/>
    </location>
</feature>
<organism evidence="2 3">
    <name type="scientific">Cohnella thailandensis</name>
    <dbReference type="NCBI Taxonomy" id="557557"/>
    <lineage>
        <taxon>Bacteria</taxon>
        <taxon>Bacillati</taxon>
        <taxon>Bacillota</taxon>
        <taxon>Bacilli</taxon>
        <taxon>Bacillales</taxon>
        <taxon>Paenibacillaceae</taxon>
        <taxon>Cohnella</taxon>
    </lineage>
</organism>
<feature type="chain" id="PRO_5032546820" evidence="1">
    <location>
        <begin position="28"/>
        <end position="146"/>
    </location>
</feature>
<dbReference type="RefSeq" id="WP_185120003.1">
    <property type="nucleotide sequence ID" value="NZ_JACJVQ010000008.1"/>
</dbReference>
<gene>
    <name evidence="2" type="ORF">H7B67_11660</name>
</gene>
<dbReference type="AlphaFoldDB" id="A0A841SX81"/>
<reference evidence="2 3" key="1">
    <citation type="submission" date="2020-08" db="EMBL/GenBank/DDBJ databases">
        <title>Cohnella phylogeny.</title>
        <authorList>
            <person name="Dunlap C."/>
        </authorList>
    </citation>
    <scope>NUCLEOTIDE SEQUENCE [LARGE SCALE GENOMIC DNA]</scope>
    <source>
        <strain evidence="2 3">DSM 25241</strain>
    </source>
</reference>
<dbReference type="PROSITE" id="PS51257">
    <property type="entry name" value="PROKAR_LIPOPROTEIN"/>
    <property type="match status" value="1"/>
</dbReference>
<evidence type="ECO:0000313" key="3">
    <source>
        <dbReference type="Proteomes" id="UP000535838"/>
    </source>
</evidence>
<accession>A0A841SX81</accession>